<name>A0A9N9U1I9_PHYSR</name>
<sequence length="64" mass="7193">MAFDERQRHHLGNHRIRSTVIQSILVGFRILVIVLVVPLGVLLSSTGGALADDRQGMRMRQRCP</sequence>
<dbReference type="EMBL" id="OU900102">
    <property type="protein sequence ID" value="CAG9865540.1"/>
    <property type="molecule type" value="Genomic_DNA"/>
</dbReference>
<reference evidence="2" key="1">
    <citation type="submission" date="2022-01" db="EMBL/GenBank/DDBJ databases">
        <authorList>
            <person name="King R."/>
        </authorList>
    </citation>
    <scope>NUCLEOTIDE SEQUENCE</scope>
</reference>
<evidence type="ECO:0000313" key="2">
    <source>
        <dbReference type="EMBL" id="CAG9865540.1"/>
    </source>
</evidence>
<dbReference type="Proteomes" id="UP001153712">
    <property type="component" value="Chromosome 9"/>
</dbReference>
<keyword evidence="1" id="KW-0812">Transmembrane</keyword>
<keyword evidence="3" id="KW-1185">Reference proteome</keyword>
<feature type="transmembrane region" description="Helical" evidence="1">
    <location>
        <begin position="20"/>
        <end position="51"/>
    </location>
</feature>
<proteinExistence type="predicted"/>
<organism evidence="2 3">
    <name type="scientific">Phyllotreta striolata</name>
    <name type="common">Striped flea beetle</name>
    <name type="synonym">Crioceris striolata</name>
    <dbReference type="NCBI Taxonomy" id="444603"/>
    <lineage>
        <taxon>Eukaryota</taxon>
        <taxon>Metazoa</taxon>
        <taxon>Ecdysozoa</taxon>
        <taxon>Arthropoda</taxon>
        <taxon>Hexapoda</taxon>
        <taxon>Insecta</taxon>
        <taxon>Pterygota</taxon>
        <taxon>Neoptera</taxon>
        <taxon>Endopterygota</taxon>
        <taxon>Coleoptera</taxon>
        <taxon>Polyphaga</taxon>
        <taxon>Cucujiformia</taxon>
        <taxon>Chrysomeloidea</taxon>
        <taxon>Chrysomelidae</taxon>
        <taxon>Galerucinae</taxon>
        <taxon>Alticini</taxon>
        <taxon>Phyllotreta</taxon>
    </lineage>
</organism>
<keyword evidence="1" id="KW-0472">Membrane</keyword>
<gene>
    <name evidence="2" type="ORF">PHYEVI_LOCUS11771</name>
</gene>
<protein>
    <submittedName>
        <fullName evidence="2">Uncharacterized protein</fullName>
    </submittedName>
</protein>
<evidence type="ECO:0000313" key="3">
    <source>
        <dbReference type="Proteomes" id="UP001153712"/>
    </source>
</evidence>
<accession>A0A9N9U1I9</accession>
<keyword evidence="1" id="KW-1133">Transmembrane helix</keyword>
<dbReference type="AlphaFoldDB" id="A0A9N9U1I9"/>
<evidence type="ECO:0000256" key="1">
    <source>
        <dbReference type="SAM" id="Phobius"/>
    </source>
</evidence>